<sequence>MTYKLKLMFEWGGGCLWCDDDNARNEFDVGPIEDKLPISQSTKEKLSDLNI</sequence>
<evidence type="ECO:0000313" key="2">
    <source>
        <dbReference type="Proteomes" id="UP000640583"/>
    </source>
</evidence>
<evidence type="ECO:0000313" key="1">
    <source>
        <dbReference type="EMBL" id="MBI1492718.1"/>
    </source>
</evidence>
<reference evidence="1" key="1">
    <citation type="submission" date="2020-10" db="EMBL/GenBank/DDBJ databases">
        <title>Paenihalocynthiibacter styelae gen. nov., sp. nov., isolated from stalked sea squirt Styela clava.</title>
        <authorList>
            <person name="Kim Y.-O."/>
            <person name="Yoon J.-H."/>
        </authorList>
    </citation>
    <scope>NUCLEOTIDE SEQUENCE</scope>
    <source>
        <strain evidence="1">MYP1-1</strain>
    </source>
</reference>
<comment type="caution">
    <text evidence="1">The sequence shown here is derived from an EMBL/GenBank/DDBJ whole genome shotgun (WGS) entry which is preliminary data.</text>
</comment>
<keyword evidence="2" id="KW-1185">Reference proteome</keyword>
<organism evidence="1 2">
    <name type="scientific">Halocynthiibacter styelae</name>
    <dbReference type="NCBI Taxonomy" id="2761955"/>
    <lineage>
        <taxon>Bacteria</taxon>
        <taxon>Pseudomonadati</taxon>
        <taxon>Pseudomonadota</taxon>
        <taxon>Alphaproteobacteria</taxon>
        <taxon>Rhodobacterales</taxon>
        <taxon>Paracoccaceae</taxon>
        <taxon>Halocynthiibacter</taxon>
    </lineage>
</organism>
<accession>A0A8J7IBZ1</accession>
<protein>
    <submittedName>
        <fullName evidence="1">Uncharacterized protein</fullName>
    </submittedName>
</protein>
<dbReference type="EMBL" id="JADCKQ010000002">
    <property type="protein sequence ID" value="MBI1492718.1"/>
    <property type="molecule type" value="Genomic_DNA"/>
</dbReference>
<name>A0A8J7IBZ1_9RHOB</name>
<gene>
    <name evidence="1" type="ORF">H1D41_03610</name>
</gene>
<dbReference type="Proteomes" id="UP000640583">
    <property type="component" value="Unassembled WGS sequence"/>
</dbReference>
<dbReference type="AlphaFoldDB" id="A0A8J7IBZ1"/>
<dbReference type="RefSeq" id="WP_228847623.1">
    <property type="nucleotide sequence ID" value="NZ_JADCKQ010000002.1"/>
</dbReference>
<proteinExistence type="predicted"/>